<keyword evidence="6" id="KW-0282">Flagellum</keyword>
<evidence type="ECO:0000256" key="4">
    <source>
        <dbReference type="ARBA" id="ARBA00023186"/>
    </source>
</evidence>
<evidence type="ECO:0000256" key="5">
    <source>
        <dbReference type="ARBA" id="ARBA00093797"/>
    </source>
</evidence>
<comment type="caution">
    <text evidence="6">The sequence shown here is derived from an EMBL/GenBank/DDBJ whole genome shotgun (WGS) entry which is preliminary data.</text>
</comment>
<keyword evidence="3" id="KW-1005">Bacterial flagellum biogenesis</keyword>
<dbReference type="Proteomes" id="UP000238982">
    <property type="component" value="Unassembled WGS sequence"/>
</dbReference>
<organism evidence="6 7">
    <name type="scientific">Burkholderia multivorans</name>
    <dbReference type="NCBI Taxonomy" id="87883"/>
    <lineage>
        <taxon>Bacteria</taxon>
        <taxon>Pseudomonadati</taxon>
        <taxon>Pseudomonadota</taxon>
        <taxon>Betaproteobacteria</taxon>
        <taxon>Burkholderiales</taxon>
        <taxon>Burkholderiaceae</taxon>
        <taxon>Burkholderia</taxon>
        <taxon>Burkholderia cepacia complex</taxon>
    </lineage>
</organism>
<gene>
    <name evidence="6" type="ORF">C6Q15_20250</name>
</gene>
<comment type="subcellular location">
    <subcellularLocation>
        <location evidence="1">Cytoplasm</location>
        <location evidence="1">Cytosol</location>
    </subcellularLocation>
</comment>
<evidence type="ECO:0000313" key="7">
    <source>
        <dbReference type="Proteomes" id="UP000238982"/>
    </source>
</evidence>
<evidence type="ECO:0000256" key="2">
    <source>
        <dbReference type="ARBA" id="ARBA00022490"/>
    </source>
</evidence>
<dbReference type="Pfam" id="PF05400">
    <property type="entry name" value="FliT"/>
    <property type="match status" value="1"/>
</dbReference>
<evidence type="ECO:0000256" key="1">
    <source>
        <dbReference type="ARBA" id="ARBA00004514"/>
    </source>
</evidence>
<keyword evidence="6" id="KW-0966">Cell projection</keyword>
<sequence>MQDHTAAPHDDWAVIDCVWDLTQAIDAAGKRQDWIEAARLVAERSPLLMSLSIPQSDAARDILRAIHAADQDVLAGARTAQTQLQQAYRQAMNSVQNAGEYQRVAQF</sequence>
<reference evidence="6 7" key="1">
    <citation type="submission" date="2018-03" db="EMBL/GenBank/DDBJ databases">
        <authorList>
            <person name="Keele B.F."/>
        </authorList>
    </citation>
    <scope>NUCLEOTIDE SEQUENCE [LARGE SCALE GENOMIC DNA]</scope>
    <source>
        <strain evidence="6 7">AU19729</strain>
    </source>
</reference>
<keyword evidence="2" id="KW-0963">Cytoplasm</keyword>
<dbReference type="AlphaFoldDB" id="A0A2S9MI45"/>
<accession>A0A2S9MI45</accession>
<dbReference type="RefSeq" id="WP_105797158.1">
    <property type="nucleotide sequence ID" value="NZ_CP090701.1"/>
</dbReference>
<dbReference type="InterPro" id="IPR008622">
    <property type="entry name" value="FliT"/>
</dbReference>
<evidence type="ECO:0000313" key="6">
    <source>
        <dbReference type="EMBL" id="PRF58182.1"/>
    </source>
</evidence>
<protein>
    <recommendedName>
        <fullName evidence="5">Flagellar protein FliT</fullName>
    </recommendedName>
</protein>
<evidence type="ECO:0000256" key="3">
    <source>
        <dbReference type="ARBA" id="ARBA00022795"/>
    </source>
</evidence>
<dbReference type="EMBL" id="PVGH01000080">
    <property type="protein sequence ID" value="PRF58182.1"/>
    <property type="molecule type" value="Genomic_DNA"/>
</dbReference>
<keyword evidence="6" id="KW-0969">Cilium</keyword>
<proteinExistence type="predicted"/>
<keyword evidence="4" id="KW-0143">Chaperone</keyword>
<name>A0A2S9MI45_9BURK</name>